<dbReference type="SUPFAM" id="SSF81631">
    <property type="entry name" value="PAP/OAS1 substrate-binding domain"/>
    <property type="match status" value="1"/>
</dbReference>
<dbReference type="OrthoDB" id="419694at2759"/>
<evidence type="ECO:0000259" key="2">
    <source>
        <dbReference type="PROSITE" id="PS00028"/>
    </source>
</evidence>
<proteinExistence type="predicted"/>
<dbReference type="HOGENOM" id="CLU_405050_0_0_1"/>
<dbReference type="PROSITE" id="PS00028">
    <property type="entry name" value="ZINC_FINGER_C2H2_1"/>
    <property type="match status" value="1"/>
</dbReference>
<dbReference type="InterPro" id="IPR013087">
    <property type="entry name" value="Znf_C2H2_type"/>
</dbReference>
<dbReference type="Pfam" id="PF23712">
    <property type="entry name" value="Mkg_C"/>
    <property type="match status" value="1"/>
</dbReference>
<dbReference type="EMBL" id="CH916366">
    <property type="protein sequence ID" value="EDV96703.1"/>
    <property type="molecule type" value="Genomic_DNA"/>
</dbReference>
<dbReference type="InterPro" id="IPR043519">
    <property type="entry name" value="NT_sf"/>
</dbReference>
<protein>
    <submittedName>
        <fullName evidence="3">GH16410</fullName>
    </submittedName>
</protein>
<name>B4IZE8_DROGR</name>
<dbReference type="SUPFAM" id="SSF81301">
    <property type="entry name" value="Nucleotidyltransferase"/>
    <property type="match status" value="1"/>
</dbReference>
<sequence>MSDTTASQDNAIVIHCNLCDEPFSSFQDCLAHRLAKHKRQSQRKLRDCLDAVAKLFASEQIQSERRDLKSLLAQKQPGQQFSTLLSYYSGNCNMMALCFDEVQDRITRLLQGRARVYPFGSLVTGLVLKDSDIDIYLEHTDTSSNAMSHRQLFDRILGYLRRNDCFDDVVARRHARVPIIRFMHVVSGLSIDINMTSPKSTYNSCFIAALLRLDVRIRELFLFLKLWAKKLKIINCSGSMTSYCLAVLIIYGMQQRKYFPSIRQMQACCPVQEVMGINYGFSLQQVPQLPDSLTTLDLITSFFQLYSRMDFDKKLLSPYLGYALDLTTPCSLSQNFPEYEKQLKTIQKVTGEQPEPFQSERCICVQDPFELEHNVGQSISPTNLAYLRQCLKFGYKACTDAKLLSSPAQLYDYLLFGLADELLQAQREKAVHPAKMSRQMREEMPTAAKTTRTKPAVATTTPTTNSAAAESVTELASTATERLTSSSSTDSGLPLMHFCILKPSNNDLKGLRADFIKKNPNAKRSIFYYWTECYVAAIKDFLANIYKLKMTLIDPEERFKPSELPRRFTWLIETQLDTWSGRNFQRSTKISFFAVQTQQTLDFLKTRAKNGNNAVNLKGRFSLVIAPDYKELRLELQPMPGDDLGLQRLSPLTKFFKSLKNMLCNYNFKDKFNNLKYQR</sequence>
<accession>B4IZE8</accession>
<dbReference type="Gene3D" id="1.10.1410.10">
    <property type="match status" value="1"/>
</dbReference>
<feature type="compositionally biased region" description="Low complexity" evidence="1">
    <location>
        <begin position="445"/>
        <end position="469"/>
    </location>
</feature>
<feature type="region of interest" description="Disordered" evidence="1">
    <location>
        <begin position="432"/>
        <end position="469"/>
    </location>
</feature>
<dbReference type="PANTHER" id="PTHR12271">
    <property type="entry name" value="POLY A POLYMERASE CID PAP -RELATED"/>
    <property type="match status" value="1"/>
</dbReference>
<dbReference type="GO" id="GO:0050265">
    <property type="term" value="F:RNA uridylyltransferase activity"/>
    <property type="evidence" value="ECO:0007669"/>
    <property type="project" value="TreeGrafter"/>
</dbReference>
<evidence type="ECO:0000256" key="1">
    <source>
        <dbReference type="SAM" id="MobiDB-lite"/>
    </source>
</evidence>
<dbReference type="Pfam" id="PF22600">
    <property type="entry name" value="MTPAP-like_central"/>
    <property type="match status" value="1"/>
</dbReference>
<feature type="domain" description="C2H2-type" evidence="2">
    <location>
        <begin position="16"/>
        <end position="37"/>
    </location>
</feature>
<dbReference type="PANTHER" id="PTHR12271:SF138">
    <property type="entry name" value="GH05885P"/>
    <property type="match status" value="1"/>
</dbReference>
<dbReference type="Proteomes" id="UP000001070">
    <property type="component" value="Unassembled WGS sequence"/>
</dbReference>
<organism evidence="4">
    <name type="scientific">Drosophila grimshawi</name>
    <name type="common">Hawaiian fruit fly</name>
    <name type="synonym">Idiomyia grimshawi</name>
    <dbReference type="NCBI Taxonomy" id="7222"/>
    <lineage>
        <taxon>Eukaryota</taxon>
        <taxon>Metazoa</taxon>
        <taxon>Ecdysozoa</taxon>
        <taxon>Arthropoda</taxon>
        <taxon>Hexapoda</taxon>
        <taxon>Insecta</taxon>
        <taxon>Pterygota</taxon>
        <taxon>Neoptera</taxon>
        <taxon>Endopterygota</taxon>
        <taxon>Diptera</taxon>
        <taxon>Brachycera</taxon>
        <taxon>Muscomorpha</taxon>
        <taxon>Ephydroidea</taxon>
        <taxon>Drosophilidae</taxon>
        <taxon>Drosophila</taxon>
        <taxon>Hawaiian Drosophila</taxon>
    </lineage>
</organism>
<dbReference type="KEGG" id="dgr:6558880"/>
<dbReference type="PhylomeDB" id="B4IZE8"/>
<dbReference type="AlphaFoldDB" id="B4IZE8"/>
<reference evidence="3 4" key="1">
    <citation type="journal article" date="2007" name="Nature">
        <title>Evolution of genes and genomes on the Drosophila phylogeny.</title>
        <authorList>
            <consortium name="Drosophila 12 Genomes Consortium"/>
            <person name="Clark A.G."/>
            <person name="Eisen M.B."/>
            <person name="Smith D.R."/>
            <person name="Bergman C.M."/>
            <person name="Oliver B."/>
            <person name="Markow T.A."/>
            <person name="Kaufman T.C."/>
            <person name="Kellis M."/>
            <person name="Gelbart W."/>
            <person name="Iyer V.N."/>
            <person name="Pollard D.A."/>
            <person name="Sackton T.B."/>
            <person name="Larracuente A.M."/>
            <person name="Singh N.D."/>
            <person name="Abad J.P."/>
            <person name="Abt D.N."/>
            <person name="Adryan B."/>
            <person name="Aguade M."/>
            <person name="Akashi H."/>
            <person name="Anderson W.W."/>
            <person name="Aquadro C.F."/>
            <person name="Ardell D.H."/>
            <person name="Arguello R."/>
            <person name="Artieri C.G."/>
            <person name="Barbash D.A."/>
            <person name="Barker D."/>
            <person name="Barsanti P."/>
            <person name="Batterham P."/>
            <person name="Batzoglou S."/>
            <person name="Begun D."/>
            <person name="Bhutkar A."/>
            <person name="Blanco E."/>
            <person name="Bosak S.A."/>
            <person name="Bradley R.K."/>
            <person name="Brand A.D."/>
            <person name="Brent M.R."/>
            <person name="Brooks A.N."/>
            <person name="Brown R.H."/>
            <person name="Butlin R.K."/>
            <person name="Caggese C."/>
            <person name="Calvi B.R."/>
            <person name="Bernardo de Carvalho A."/>
            <person name="Caspi A."/>
            <person name="Castrezana S."/>
            <person name="Celniker S.E."/>
            <person name="Chang J.L."/>
            <person name="Chapple C."/>
            <person name="Chatterji S."/>
            <person name="Chinwalla A."/>
            <person name="Civetta A."/>
            <person name="Clifton S.W."/>
            <person name="Comeron J.M."/>
            <person name="Costello J.C."/>
            <person name="Coyne J.A."/>
            <person name="Daub J."/>
            <person name="David R.G."/>
            <person name="Delcher A.L."/>
            <person name="Delehaunty K."/>
            <person name="Do C.B."/>
            <person name="Ebling H."/>
            <person name="Edwards K."/>
            <person name="Eickbush T."/>
            <person name="Evans J.D."/>
            <person name="Filipski A."/>
            <person name="Findeiss S."/>
            <person name="Freyhult E."/>
            <person name="Fulton L."/>
            <person name="Fulton R."/>
            <person name="Garcia A.C."/>
            <person name="Gardiner A."/>
            <person name="Garfield D.A."/>
            <person name="Garvin B.E."/>
            <person name="Gibson G."/>
            <person name="Gilbert D."/>
            <person name="Gnerre S."/>
            <person name="Godfrey J."/>
            <person name="Good R."/>
            <person name="Gotea V."/>
            <person name="Gravely B."/>
            <person name="Greenberg A.J."/>
            <person name="Griffiths-Jones S."/>
            <person name="Gross S."/>
            <person name="Guigo R."/>
            <person name="Gustafson E.A."/>
            <person name="Haerty W."/>
            <person name="Hahn M.W."/>
            <person name="Halligan D.L."/>
            <person name="Halpern A.L."/>
            <person name="Halter G.M."/>
            <person name="Han M.V."/>
            <person name="Heger A."/>
            <person name="Hillier L."/>
            <person name="Hinrichs A.S."/>
            <person name="Holmes I."/>
            <person name="Hoskins R.A."/>
            <person name="Hubisz M.J."/>
            <person name="Hultmark D."/>
            <person name="Huntley M.A."/>
            <person name="Jaffe D.B."/>
            <person name="Jagadeeshan S."/>
            <person name="Jeck W.R."/>
            <person name="Johnson J."/>
            <person name="Jones C.D."/>
            <person name="Jordan W.C."/>
            <person name="Karpen G.H."/>
            <person name="Kataoka E."/>
            <person name="Keightley P.D."/>
            <person name="Kheradpour P."/>
            <person name="Kirkness E.F."/>
            <person name="Koerich L.B."/>
            <person name="Kristiansen K."/>
            <person name="Kudrna D."/>
            <person name="Kulathinal R.J."/>
            <person name="Kumar S."/>
            <person name="Kwok R."/>
            <person name="Lander E."/>
            <person name="Langley C.H."/>
            <person name="Lapoint R."/>
            <person name="Lazzaro B.P."/>
            <person name="Lee S.J."/>
            <person name="Levesque L."/>
            <person name="Li R."/>
            <person name="Lin C.F."/>
            <person name="Lin M.F."/>
            <person name="Lindblad-Toh K."/>
            <person name="Llopart A."/>
            <person name="Long M."/>
            <person name="Low L."/>
            <person name="Lozovsky E."/>
            <person name="Lu J."/>
            <person name="Luo M."/>
            <person name="Machado C.A."/>
            <person name="Makalowski W."/>
            <person name="Marzo M."/>
            <person name="Matsuda M."/>
            <person name="Matzkin L."/>
            <person name="McAllister B."/>
            <person name="McBride C.S."/>
            <person name="McKernan B."/>
            <person name="McKernan K."/>
            <person name="Mendez-Lago M."/>
            <person name="Minx P."/>
            <person name="Mollenhauer M.U."/>
            <person name="Montooth K."/>
            <person name="Mount S.M."/>
            <person name="Mu X."/>
            <person name="Myers E."/>
            <person name="Negre B."/>
            <person name="Newfeld S."/>
            <person name="Nielsen R."/>
            <person name="Noor M.A."/>
            <person name="O'Grady P."/>
            <person name="Pachter L."/>
            <person name="Papaceit M."/>
            <person name="Parisi M.J."/>
            <person name="Parisi M."/>
            <person name="Parts L."/>
            <person name="Pedersen J.S."/>
            <person name="Pesole G."/>
            <person name="Phillippy A.M."/>
            <person name="Ponting C.P."/>
            <person name="Pop M."/>
            <person name="Porcelli D."/>
            <person name="Powell J.R."/>
            <person name="Prohaska S."/>
            <person name="Pruitt K."/>
            <person name="Puig M."/>
            <person name="Quesneville H."/>
            <person name="Ram K.R."/>
            <person name="Rand D."/>
            <person name="Rasmussen M.D."/>
            <person name="Reed L.K."/>
            <person name="Reenan R."/>
            <person name="Reily A."/>
            <person name="Remington K.A."/>
            <person name="Rieger T.T."/>
            <person name="Ritchie M.G."/>
            <person name="Robin C."/>
            <person name="Rogers Y.H."/>
            <person name="Rohde C."/>
            <person name="Rozas J."/>
            <person name="Rubenfield M.J."/>
            <person name="Ruiz A."/>
            <person name="Russo S."/>
            <person name="Salzberg S.L."/>
            <person name="Sanchez-Gracia A."/>
            <person name="Saranga D.J."/>
            <person name="Sato H."/>
            <person name="Schaeffer S.W."/>
            <person name="Schatz M.C."/>
            <person name="Schlenke T."/>
            <person name="Schwartz R."/>
            <person name="Segarra C."/>
            <person name="Singh R.S."/>
            <person name="Sirot L."/>
            <person name="Sirota M."/>
            <person name="Sisneros N.B."/>
            <person name="Smith C.D."/>
            <person name="Smith T.F."/>
            <person name="Spieth J."/>
            <person name="Stage D.E."/>
            <person name="Stark A."/>
            <person name="Stephan W."/>
            <person name="Strausberg R.L."/>
            <person name="Strempel S."/>
            <person name="Sturgill D."/>
            <person name="Sutton G."/>
            <person name="Sutton G.G."/>
            <person name="Tao W."/>
            <person name="Teichmann S."/>
            <person name="Tobari Y.N."/>
            <person name="Tomimura Y."/>
            <person name="Tsolas J.M."/>
            <person name="Valente V.L."/>
            <person name="Venter E."/>
            <person name="Venter J.C."/>
            <person name="Vicario S."/>
            <person name="Vieira F.G."/>
            <person name="Vilella A.J."/>
            <person name="Villasante A."/>
            <person name="Walenz B."/>
            <person name="Wang J."/>
            <person name="Wasserman M."/>
            <person name="Watts T."/>
            <person name="Wilson D."/>
            <person name="Wilson R.K."/>
            <person name="Wing R.A."/>
            <person name="Wolfner M.F."/>
            <person name="Wong A."/>
            <person name="Wong G.K."/>
            <person name="Wu C.I."/>
            <person name="Wu G."/>
            <person name="Yamamoto D."/>
            <person name="Yang H.P."/>
            <person name="Yang S.P."/>
            <person name="Yorke J.A."/>
            <person name="Yoshida K."/>
            <person name="Zdobnov E."/>
            <person name="Zhang P."/>
            <person name="Zhang Y."/>
            <person name="Zimin A.V."/>
            <person name="Baldwin J."/>
            <person name="Abdouelleil A."/>
            <person name="Abdulkadir J."/>
            <person name="Abebe A."/>
            <person name="Abera B."/>
            <person name="Abreu J."/>
            <person name="Acer S.C."/>
            <person name="Aftuck L."/>
            <person name="Alexander A."/>
            <person name="An P."/>
            <person name="Anderson E."/>
            <person name="Anderson S."/>
            <person name="Arachi H."/>
            <person name="Azer M."/>
            <person name="Bachantsang P."/>
            <person name="Barry A."/>
            <person name="Bayul T."/>
            <person name="Berlin A."/>
            <person name="Bessette D."/>
            <person name="Bloom T."/>
            <person name="Blye J."/>
            <person name="Boguslavskiy L."/>
            <person name="Bonnet C."/>
            <person name="Boukhgalter B."/>
            <person name="Bourzgui I."/>
            <person name="Brown A."/>
            <person name="Cahill P."/>
            <person name="Channer S."/>
            <person name="Cheshatsang Y."/>
            <person name="Chuda L."/>
            <person name="Citroen M."/>
            <person name="Collymore A."/>
            <person name="Cooke P."/>
            <person name="Costello M."/>
            <person name="D'Aco K."/>
            <person name="Daza R."/>
            <person name="De Haan G."/>
            <person name="DeGray S."/>
            <person name="DeMaso C."/>
            <person name="Dhargay N."/>
            <person name="Dooley K."/>
            <person name="Dooley E."/>
            <person name="Doricent M."/>
            <person name="Dorje P."/>
            <person name="Dorjee K."/>
            <person name="Dupes A."/>
            <person name="Elong R."/>
            <person name="Falk J."/>
            <person name="Farina A."/>
            <person name="Faro S."/>
            <person name="Ferguson D."/>
            <person name="Fisher S."/>
            <person name="Foley C.D."/>
            <person name="Franke A."/>
            <person name="Friedrich D."/>
            <person name="Gadbois L."/>
            <person name="Gearin G."/>
            <person name="Gearin C.R."/>
            <person name="Giannoukos G."/>
            <person name="Goode T."/>
            <person name="Graham J."/>
            <person name="Grandbois E."/>
            <person name="Grewal S."/>
            <person name="Gyaltsen K."/>
            <person name="Hafez N."/>
            <person name="Hagos B."/>
            <person name="Hall J."/>
            <person name="Henson C."/>
            <person name="Hollinger A."/>
            <person name="Honan T."/>
            <person name="Huard M.D."/>
            <person name="Hughes L."/>
            <person name="Hurhula B."/>
            <person name="Husby M.E."/>
            <person name="Kamat A."/>
            <person name="Kanga B."/>
            <person name="Kashin S."/>
            <person name="Khazanovich D."/>
            <person name="Kisner P."/>
            <person name="Lance K."/>
            <person name="Lara M."/>
            <person name="Lee W."/>
            <person name="Lennon N."/>
            <person name="Letendre F."/>
            <person name="LeVine R."/>
            <person name="Lipovsky A."/>
            <person name="Liu X."/>
            <person name="Liu J."/>
            <person name="Liu S."/>
            <person name="Lokyitsang T."/>
            <person name="Lokyitsang Y."/>
            <person name="Lubonja R."/>
            <person name="Lui A."/>
            <person name="MacDonald P."/>
            <person name="Magnisalis V."/>
            <person name="Maru K."/>
            <person name="Matthews C."/>
            <person name="McCusker W."/>
            <person name="McDonough S."/>
            <person name="Mehta T."/>
            <person name="Meldrim J."/>
            <person name="Meneus L."/>
            <person name="Mihai O."/>
            <person name="Mihalev A."/>
            <person name="Mihova T."/>
            <person name="Mittelman R."/>
            <person name="Mlenga V."/>
            <person name="Montmayeur A."/>
            <person name="Mulrain L."/>
            <person name="Navidi A."/>
            <person name="Naylor J."/>
            <person name="Negash T."/>
            <person name="Nguyen T."/>
            <person name="Nguyen N."/>
            <person name="Nicol R."/>
            <person name="Norbu C."/>
            <person name="Norbu N."/>
            <person name="Novod N."/>
            <person name="O'Neill B."/>
            <person name="Osman S."/>
            <person name="Markiewicz E."/>
            <person name="Oyono O.L."/>
            <person name="Patti C."/>
            <person name="Phunkhang P."/>
            <person name="Pierre F."/>
            <person name="Priest M."/>
            <person name="Raghuraman S."/>
            <person name="Rege F."/>
            <person name="Reyes R."/>
            <person name="Rise C."/>
            <person name="Rogov P."/>
            <person name="Ross K."/>
            <person name="Ryan E."/>
            <person name="Settipalli S."/>
            <person name="Shea T."/>
            <person name="Sherpa N."/>
            <person name="Shi L."/>
            <person name="Shih D."/>
            <person name="Sparrow T."/>
            <person name="Spaulding J."/>
            <person name="Stalker J."/>
            <person name="Stange-Thomann N."/>
            <person name="Stavropoulos S."/>
            <person name="Stone C."/>
            <person name="Strader C."/>
            <person name="Tesfaye S."/>
            <person name="Thomson T."/>
            <person name="Thoulutsang Y."/>
            <person name="Thoulutsang D."/>
            <person name="Topham K."/>
            <person name="Topping I."/>
            <person name="Tsamla T."/>
            <person name="Vassiliev H."/>
            <person name="Vo A."/>
            <person name="Wangchuk T."/>
            <person name="Wangdi T."/>
            <person name="Weiand M."/>
            <person name="Wilkinson J."/>
            <person name="Wilson A."/>
            <person name="Yadav S."/>
            <person name="Young G."/>
            <person name="Yu Q."/>
            <person name="Zembek L."/>
            <person name="Zhong D."/>
            <person name="Zimmer A."/>
            <person name="Zwirko Z."/>
            <person name="Jaffe D.B."/>
            <person name="Alvarez P."/>
            <person name="Brockman W."/>
            <person name="Butler J."/>
            <person name="Chin C."/>
            <person name="Gnerre S."/>
            <person name="Grabherr M."/>
            <person name="Kleber M."/>
            <person name="Mauceli E."/>
            <person name="MacCallum I."/>
        </authorList>
    </citation>
    <scope>NUCLEOTIDE SEQUENCE [LARGE SCALE GENOMIC DNA]</scope>
    <source>
        <strain evidence="4">Tucson 15287-2541.00</strain>
    </source>
</reference>
<dbReference type="InParanoid" id="B4IZE8"/>
<dbReference type="Gene3D" id="3.30.460.10">
    <property type="entry name" value="Beta Polymerase, domain 2"/>
    <property type="match status" value="1"/>
</dbReference>
<dbReference type="SMR" id="B4IZE8"/>
<dbReference type="InterPro" id="IPR056628">
    <property type="entry name" value="Mkg_C"/>
</dbReference>
<keyword evidence="4" id="KW-1185">Reference proteome</keyword>
<dbReference type="InterPro" id="IPR054708">
    <property type="entry name" value="MTPAP-like_central"/>
</dbReference>
<evidence type="ECO:0000313" key="3">
    <source>
        <dbReference type="EMBL" id="EDV96703.1"/>
    </source>
</evidence>
<gene>
    <name evidence="3" type="primary">Dgri\GH16410</name>
    <name evidence="3" type="ORF">Dgri_GH16410</name>
</gene>
<dbReference type="STRING" id="7222.B4IZE8"/>
<dbReference type="OMA" id="GPWNLGY"/>
<dbReference type="eggNOG" id="KOG2277">
    <property type="taxonomic scope" value="Eukaryota"/>
</dbReference>
<evidence type="ECO:0000313" key="4">
    <source>
        <dbReference type="Proteomes" id="UP000001070"/>
    </source>
</evidence>
<dbReference type="FunCoup" id="B4IZE8">
    <property type="interactions" value="2"/>
</dbReference>
<dbReference type="CDD" id="cd05402">
    <property type="entry name" value="NT_PAP_TUTase"/>
    <property type="match status" value="1"/>
</dbReference>
<dbReference type="GO" id="GO:0031123">
    <property type="term" value="P:RNA 3'-end processing"/>
    <property type="evidence" value="ECO:0007669"/>
    <property type="project" value="TreeGrafter"/>
</dbReference>